<evidence type="ECO:0000313" key="3">
    <source>
        <dbReference type="EMBL" id="KAF2725274.1"/>
    </source>
</evidence>
<proteinExistence type="predicted"/>
<dbReference type="PANTHER" id="PTHR37451:SF4">
    <property type="entry name" value="MARVEL DOMAIN-CONTAINING PROTEIN"/>
    <property type="match status" value="1"/>
</dbReference>
<reference evidence="3" key="1">
    <citation type="journal article" date="2020" name="Stud. Mycol.">
        <title>101 Dothideomycetes genomes: a test case for predicting lifestyles and emergence of pathogens.</title>
        <authorList>
            <person name="Haridas S."/>
            <person name="Albert R."/>
            <person name="Binder M."/>
            <person name="Bloem J."/>
            <person name="Labutti K."/>
            <person name="Salamov A."/>
            <person name="Andreopoulos B."/>
            <person name="Baker S."/>
            <person name="Barry K."/>
            <person name="Bills G."/>
            <person name="Bluhm B."/>
            <person name="Cannon C."/>
            <person name="Castanera R."/>
            <person name="Culley D."/>
            <person name="Daum C."/>
            <person name="Ezra D."/>
            <person name="Gonzalez J."/>
            <person name="Henrissat B."/>
            <person name="Kuo A."/>
            <person name="Liang C."/>
            <person name="Lipzen A."/>
            <person name="Lutzoni F."/>
            <person name="Magnuson J."/>
            <person name="Mondo S."/>
            <person name="Nolan M."/>
            <person name="Ohm R."/>
            <person name="Pangilinan J."/>
            <person name="Park H.-J."/>
            <person name="Ramirez L."/>
            <person name="Alfaro M."/>
            <person name="Sun H."/>
            <person name="Tritt A."/>
            <person name="Yoshinaga Y."/>
            <person name="Zwiers L.-H."/>
            <person name="Turgeon B."/>
            <person name="Goodwin S."/>
            <person name="Spatafora J."/>
            <person name="Crous P."/>
            <person name="Grigoriev I."/>
        </authorList>
    </citation>
    <scope>NUCLEOTIDE SEQUENCE</scope>
    <source>
        <strain evidence="3">CBS 116435</strain>
    </source>
</reference>
<feature type="transmembrane region" description="Helical" evidence="2">
    <location>
        <begin position="132"/>
        <end position="162"/>
    </location>
</feature>
<feature type="transmembrane region" description="Helical" evidence="2">
    <location>
        <begin position="12"/>
        <end position="35"/>
    </location>
</feature>
<sequence length="291" mass="32103">MSTDHMITLPKWIWIVKIVQAVLAVIVLALSAYGVHYIPYSGYCYSIFTPLTIGQTLYTGIILTYYFVTLHAWNAGYNWIAMLILEIFAVIFWLSTWASLAVVYVAASADSTYSYSYYDYYYKLRKRDSTSWSAYLGVAIGAAVISAIQWVLFIVTLVILSIHIHRHRKAGMPMKAGGPRTGTVTDGGDVPAHGEPAMVMTAGNNSYPLQQQEAKNPQYQQYPAAAAEQVPQYQQQQSPAIPQAYGNTTAAPVSPQQTGSPAPPQMQPSPYAQQPYQPAVSPAPNGHHEMQ</sequence>
<organism evidence="3 4">
    <name type="scientific">Polychaeton citri CBS 116435</name>
    <dbReference type="NCBI Taxonomy" id="1314669"/>
    <lineage>
        <taxon>Eukaryota</taxon>
        <taxon>Fungi</taxon>
        <taxon>Dikarya</taxon>
        <taxon>Ascomycota</taxon>
        <taxon>Pezizomycotina</taxon>
        <taxon>Dothideomycetes</taxon>
        <taxon>Dothideomycetidae</taxon>
        <taxon>Capnodiales</taxon>
        <taxon>Capnodiaceae</taxon>
        <taxon>Polychaeton</taxon>
    </lineage>
</organism>
<evidence type="ECO:0000256" key="1">
    <source>
        <dbReference type="SAM" id="MobiDB-lite"/>
    </source>
</evidence>
<dbReference type="EMBL" id="MU003768">
    <property type="protein sequence ID" value="KAF2725274.1"/>
    <property type="molecule type" value="Genomic_DNA"/>
</dbReference>
<keyword evidence="2" id="KW-0812">Transmembrane</keyword>
<feature type="compositionally biased region" description="Low complexity" evidence="1">
    <location>
        <begin position="217"/>
        <end position="245"/>
    </location>
</feature>
<comment type="caution">
    <text evidence="3">The sequence shown here is derived from an EMBL/GenBank/DDBJ whole genome shotgun (WGS) entry which is preliminary data.</text>
</comment>
<keyword evidence="2" id="KW-0472">Membrane</keyword>
<protein>
    <recommendedName>
        <fullName evidence="5">MARVEL domain-containing protein</fullName>
    </recommendedName>
</protein>
<evidence type="ECO:0000256" key="2">
    <source>
        <dbReference type="SAM" id="Phobius"/>
    </source>
</evidence>
<keyword evidence="4" id="KW-1185">Reference proteome</keyword>
<gene>
    <name evidence="3" type="ORF">K431DRAFT_290952</name>
</gene>
<dbReference type="Proteomes" id="UP000799441">
    <property type="component" value="Unassembled WGS sequence"/>
</dbReference>
<feature type="region of interest" description="Disordered" evidence="1">
    <location>
        <begin position="213"/>
        <end position="291"/>
    </location>
</feature>
<evidence type="ECO:0008006" key="5">
    <source>
        <dbReference type="Google" id="ProtNLM"/>
    </source>
</evidence>
<name>A0A9P4QF41_9PEZI</name>
<feature type="compositionally biased region" description="Polar residues" evidence="1">
    <location>
        <begin position="246"/>
        <end position="259"/>
    </location>
</feature>
<evidence type="ECO:0000313" key="4">
    <source>
        <dbReference type="Proteomes" id="UP000799441"/>
    </source>
</evidence>
<dbReference type="AlphaFoldDB" id="A0A9P4QF41"/>
<feature type="transmembrane region" description="Helical" evidence="2">
    <location>
        <begin position="80"/>
        <end position="107"/>
    </location>
</feature>
<feature type="transmembrane region" description="Helical" evidence="2">
    <location>
        <begin position="47"/>
        <end position="68"/>
    </location>
</feature>
<feature type="compositionally biased region" description="Low complexity" evidence="1">
    <location>
        <begin position="268"/>
        <end position="284"/>
    </location>
</feature>
<dbReference type="PANTHER" id="PTHR37451">
    <property type="entry name" value="MARVEL DOMAIN"/>
    <property type="match status" value="1"/>
</dbReference>
<accession>A0A9P4QF41</accession>
<keyword evidence="2" id="KW-1133">Transmembrane helix</keyword>
<dbReference type="OrthoDB" id="5325022at2759"/>